<organism evidence="2 3">
    <name type="scientific">Neorhizobium galegae bv. orientalis str. HAMBI 540</name>
    <dbReference type="NCBI Taxonomy" id="1028800"/>
    <lineage>
        <taxon>Bacteria</taxon>
        <taxon>Pseudomonadati</taxon>
        <taxon>Pseudomonadota</taxon>
        <taxon>Alphaproteobacteria</taxon>
        <taxon>Hyphomicrobiales</taxon>
        <taxon>Rhizobiaceae</taxon>
        <taxon>Rhizobium/Agrobacterium group</taxon>
        <taxon>Neorhizobium</taxon>
    </lineage>
</organism>
<dbReference type="KEGG" id="ngg:RG540_CH06480"/>
<dbReference type="eggNOG" id="COG3740">
    <property type="taxonomic scope" value="Bacteria"/>
</dbReference>
<dbReference type="AlphaFoldDB" id="A0A068SKZ3"/>
<sequence>MDSPAKYSQQKGMRMQRRSLVIPDVSFDDATQSTGLVITTPTPVRTWLPDPSWTGPANACPYIEGDEVLLASGLDYSRTPGMPLCDGHNTGRVGDILGRVEDVRPEGENVVGKALYLPEFSNIYQGVKNGFYRQISAGYTVQKYVQVERTDGVPVPLFHATDWTLLEVSHVPIGADALATVRSATPTDISIPQFEMLARSKREEPTMADTTDLSALVDAAEAAIQAVADASDDGADDATVARAAALRSFRAEGDEPEKKDEPAADETEAEKKDVEETRSLARSYGKLKLVDDLRKLGARSTELRTALRGAISNGARFNPADVKPSDQVRSAPTINTPNIYQTANSQFRGKR</sequence>
<accession>A0A068SKZ3</accession>
<reference evidence="3" key="1">
    <citation type="journal article" date="2014" name="BMC Genomics">
        <title>Genome sequencing of two Neorhizobium galegae strains reveals a noeT gene responsible for the unusual acetylation of the nodulation factors.</title>
        <authorList>
            <person name="Osterman J."/>
            <person name="Marsh J."/>
            <person name="Laine P.K."/>
            <person name="Zeng Z."/>
            <person name="Alatalo E."/>
            <person name="Sullivan J.T."/>
            <person name="Young J.P."/>
            <person name="Thomas-Oates J."/>
            <person name="Paulin L."/>
            <person name="Lindstrom K."/>
        </authorList>
    </citation>
    <scope>NUCLEOTIDE SEQUENCE [LARGE SCALE GENOMIC DNA]</scope>
    <source>
        <strain evidence="3">HAMBI 540</strain>
    </source>
</reference>
<feature type="compositionally biased region" description="Basic and acidic residues" evidence="1">
    <location>
        <begin position="249"/>
        <end position="262"/>
    </location>
</feature>
<name>A0A068SKZ3_NEOGA</name>
<dbReference type="OrthoDB" id="9806592at2"/>
<dbReference type="Proteomes" id="UP000028181">
    <property type="component" value="Chromosome I"/>
</dbReference>
<evidence type="ECO:0000313" key="2">
    <source>
        <dbReference type="EMBL" id="CDN46838.1"/>
    </source>
</evidence>
<gene>
    <name evidence="2" type="ORF">RG540_CH06480</name>
</gene>
<protein>
    <submittedName>
        <fullName evidence="2">Uncharacterized protein</fullName>
    </submittedName>
</protein>
<dbReference type="PATRIC" id="fig|1028800.3.peg.657"/>
<feature type="compositionally biased region" description="Basic and acidic residues" evidence="1">
    <location>
        <begin position="269"/>
        <end position="278"/>
    </location>
</feature>
<dbReference type="HOGENOM" id="CLU_789471_0_0_5"/>
<dbReference type="GeneID" id="24255641"/>
<dbReference type="EMBL" id="HG938353">
    <property type="protein sequence ID" value="CDN46838.1"/>
    <property type="molecule type" value="Genomic_DNA"/>
</dbReference>
<dbReference type="RefSeq" id="WP_038584454.1">
    <property type="nucleotide sequence ID" value="NZ_HG938353.1"/>
</dbReference>
<keyword evidence="3" id="KW-1185">Reference proteome</keyword>
<feature type="region of interest" description="Disordered" evidence="1">
    <location>
        <begin position="248"/>
        <end position="278"/>
    </location>
</feature>
<proteinExistence type="predicted"/>
<evidence type="ECO:0000256" key="1">
    <source>
        <dbReference type="SAM" id="MobiDB-lite"/>
    </source>
</evidence>
<evidence type="ECO:0000313" key="3">
    <source>
        <dbReference type="Proteomes" id="UP000028181"/>
    </source>
</evidence>